<feature type="region of interest" description="Disordered" evidence="2">
    <location>
        <begin position="47"/>
        <end position="76"/>
    </location>
</feature>
<reference evidence="3 4" key="1">
    <citation type="journal article" date="2014" name="Genome Biol. Evol.">
        <title>The secreted proteins of Achlya hypogyna and Thraustotheca clavata identify the ancestral oomycete secretome and reveal gene acquisitions by horizontal gene transfer.</title>
        <authorList>
            <person name="Misner I."/>
            <person name="Blouin N."/>
            <person name="Leonard G."/>
            <person name="Richards T.A."/>
            <person name="Lane C.E."/>
        </authorList>
    </citation>
    <scope>NUCLEOTIDE SEQUENCE [LARGE SCALE GENOMIC DNA]</scope>
    <source>
        <strain evidence="3 4">ATCC 48635</strain>
    </source>
</reference>
<comment type="caution">
    <text evidence="3">The sequence shown here is derived from an EMBL/GenBank/DDBJ whole genome shotgun (WGS) entry which is preliminary data.</text>
</comment>
<feature type="coiled-coil region" evidence="1">
    <location>
        <begin position="79"/>
        <end position="139"/>
    </location>
</feature>
<evidence type="ECO:0000256" key="2">
    <source>
        <dbReference type="SAM" id="MobiDB-lite"/>
    </source>
</evidence>
<evidence type="ECO:0000256" key="1">
    <source>
        <dbReference type="SAM" id="Coils"/>
    </source>
</evidence>
<evidence type="ECO:0000313" key="4">
    <source>
        <dbReference type="Proteomes" id="UP000243579"/>
    </source>
</evidence>
<dbReference type="AlphaFoldDB" id="A0A1V9Z164"/>
<feature type="compositionally biased region" description="Polar residues" evidence="2">
    <location>
        <begin position="67"/>
        <end position="76"/>
    </location>
</feature>
<keyword evidence="1" id="KW-0175">Coiled coil</keyword>
<keyword evidence="4" id="KW-1185">Reference proteome</keyword>
<proteinExistence type="predicted"/>
<protein>
    <recommendedName>
        <fullName evidence="5">M96 mating-specific protein family</fullName>
    </recommendedName>
</protein>
<dbReference type="OrthoDB" id="75297at2759"/>
<evidence type="ECO:0008006" key="5">
    <source>
        <dbReference type="Google" id="ProtNLM"/>
    </source>
</evidence>
<evidence type="ECO:0000313" key="3">
    <source>
        <dbReference type="EMBL" id="OQR91745.1"/>
    </source>
</evidence>
<organism evidence="3 4">
    <name type="scientific">Achlya hypogyna</name>
    <name type="common">Oomycete</name>
    <name type="synonym">Protoachlya hypogyna</name>
    <dbReference type="NCBI Taxonomy" id="1202772"/>
    <lineage>
        <taxon>Eukaryota</taxon>
        <taxon>Sar</taxon>
        <taxon>Stramenopiles</taxon>
        <taxon>Oomycota</taxon>
        <taxon>Saprolegniomycetes</taxon>
        <taxon>Saprolegniales</taxon>
        <taxon>Achlyaceae</taxon>
        <taxon>Achlya</taxon>
    </lineage>
</organism>
<accession>A0A1V9Z164</accession>
<name>A0A1V9Z164_ACHHY</name>
<gene>
    <name evidence="3" type="ORF">ACHHYP_04397</name>
</gene>
<sequence length="437" mass="48306">MASSDGDLGCFDEPTDNDFLQDIQFLIATDPQLTEDLSQLCAILDASSSDSDRPPIQATLGKRKAPSSDTGRGQPNRFQVRQKKEILRLREQVQALQSELTRSRRVMTPPEPTKWEAIAKEERQAKTAVLQENEQLKAAVAHQSTFIETMQRYLRKKPRLELLRNQSSDAWKAYTLAAKTSLRIAAIGAIADRQYSRQQSTFLRLGLVDRTEDLVSIKPMVKSDGTVIMEYIYHLQLPAPFDAIGAAAWQVFSGADGPSCPPDATQEVEIIDDDTSYETFVRPVPHSARVVYSNRITKRYAEDGRHLIVWRTVLNDERMPQMAAGCVEDECGWYAPVQKQSGDALRRLLSAPGPTPGTCLMSFVLSVVSGLSAADVALGIETYSFGKAPTEKATDVINQPPKSTMAALMDKGKRLEIALRAAVARAIADYKTSAVDK</sequence>
<dbReference type="EMBL" id="JNBR01000504">
    <property type="protein sequence ID" value="OQR91745.1"/>
    <property type="molecule type" value="Genomic_DNA"/>
</dbReference>
<dbReference type="Proteomes" id="UP000243579">
    <property type="component" value="Unassembled WGS sequence"/>
</dbReference>